<name>A0A5B1CBL2_9BACT</name>
<dbReference type="AlphaFoldDB" id="A0A5B1CBL2"/>
<comment type="caution">
    <text evidence="1">The sequence shown here is derived from an EMBL/GenBank/DDBJ whole genome shotgun (WGS) entry which is preliminary data.</text>
</comment>
<sequence length="480" mass="52660" precursor="true">MVTKMTIKPNKILLIAGYLLRRAAGGGNAIDRNPLARLGSTCPASGRGELRCKAGLFLTAFAWGLLISPVWSQEVAAPEADREIKKADVLDWVDGLNASSRARRTESEKKLIEAGPDVLKWLPESGDRLSIETVERLDRIREKLTKIRTKNESKLEFSQIRLGKISNLGEALEAISRDSGVEFEHDADESIAVSPIPTPLPFWHALDFVLDAAKLDINFYGGDENTLKLIARAKGRPSRVDSAAYAGVYRIEPTAVTARRNLNQPDLSGLNVAVKISWQPTTTPIGLIIPVPQLSGRLSDSSRLKPQTTSDKIDVATNSDLAMSEFYLPMQLPADQPKTIKSLSGVVRAMLPGKRQTFELALSETAASKTIDAMTVTVEAVRKNGPLHEIRVGVELKNADRSLESHRQWIFENAVHVLRKDGSRADHLGYETYRQTSSGVGIGYLFDLGDTVGESTLIYKSPTAVIQNEVSFVIQDIPMP</sequence>
<organism evidence="1 2">
    <name type="scientific">Rubripirellula obstinata</name>
    <dbReference type="NCBI Taxonomy" id="406547"/>
    <lineage>
        <taxon>Bacteria</taxon>
        <taxon>Pseudomonadati</taxon>
        <taxon>Planctomycetota</taxon>
        <taxon>Planctomycetia</taxon>
        <taxon>Pirellulales</taxon>
        <taxon>Pirellulaceae</taxon>
        <taxon>Rubripirellula</taxon>
    </lineage>
</organism>
<accession>A0A5B1CBL2</accession>
<dbReference type="Proteomes" id="UP000322699">
    <property type="component" value="Unassembled WGS sequence"/>
</dbReference>
<keyword evidence="2" id="KW-1185">Reference proteome</keyword>
<proteinExistence type="predicted"/>
<evidence type="ECO:0000313" key="1">
    <source>
        <dbReference type="EMBL" id="KAA1258558.1"/>
    </source>
</evidence>
<evidence type="ECO:0000313" key="2">
    <source>
        <dbReference type="Proteomes" id="UP000322699"/>
    </source>
</evidence>
<protein>
    <submittedName>
        <fullName evidence="1">Uncharacterized protein</fullName>
    </submittedName>
</protein>
<gene>
    <name evidence="1" type="ORF">LF1_10780</name>
</gene>
<reference evidence="1 2" key="1">
    <citation type="submission" date="2019-08" db="EMBL/GenBank/DDBJ databases">
        <title>Deep-cultivation of Planctomycetes and their phenomic and genomic characterization uncovers novel biology.</title>
        <authorList>
            <person name="Wiegand S."/>
            <person name="Jogler M."/>
            <person name="Boedeker C."/>
            <person name="Pinto D."/>
            <person name="Vollmers J."/>
            <person name="Rivas-Marin E."/>
            <person name="Kohn T."/>
            <person name="Peeters S.H."/>
            <person name="Heuer A."/>
            <person name="Rast P."/>
            <person name="Oberbeckmann S."/>
            <person name="Bunk B."/>
            <person name="Jeske O."/>
            <person name="Meyerdierks A."/>
            <person name="Storesund J.E."/>
            <person name="Kallscheuer N."/>
            <person name="Luecker S."/>
            <person name="Lage O.M."/>
            <person name="Pohl T."/>
            <person name="Merkel B.J."/>
            <person name="Hornburger P."/>
            <person name="Mueller R.-W."/>
            <person name="Bruemmer F."/>
            <person name="Labrenz M."/>
            <person name="Spormann A.M."/>
            <person name="Op Den Camp H."/>
            <person name="Overmann J."/>
            <person name="Amann R."/>
            <person name="Jetten M.S.M."/>
            <person name="Mascher T."/>
            <person name="Medema M.H."/>
            <person name="Devos D.P."/>
            <person name="Kaster A.-K."/>
            <person name="Ovreas L."/>
            <person name="Rohde M."/>
            <person name="Galperin M.Y."/>
            <person name="Jogler C."/>
        </authorList>
    </citation>
    <scope>NUCLEOTIDE SEQUENCE [LARGE SCALE GENOMIC DNA]</scope>
    <source>
        <strain evidence="1 2">LF1</strain>
    </source>
</reference>
<dbReference type="EMBL" id="VRLW01000001">
    <property type="protein sequence ID" value="KAA1258558.1"/>
    <property type="molecule type" value="Genomic_DNA"/>
</dbReference>